<evidence type="ECO:0000256" key="7">
    <source>
        <dbReference type="SAM" id="Coils"/>
    </source>
</evidence>
<dbReference type="GO" id="GO:0005634">
    <property type="term" value="C:nucleus"/>
    <property type="evidence" value="ECO:0007669"/>
    <property type="project" value="UniProtKB-SubCell"/>
</dbReference>
<dbReference type="GO" id="GO:0051707">
    <property type="term" value="P:response to other organism"/>
    <property type="evidence" value="ECO:0007669"/>
    <property type="project" value="UniProtKB-ARBA"/>
</dbReference>
<evidence type="ECO:0000256" key="8">
    <source>
        <dbReference type="SAM" id="MobiDB-lite"/>
    </source>
</evidence>
<accession>A0AAV8R5A1</accession>
<evidence type="ECO:0000256" key="5">
    <source>
        <dbReference type="ARBA" id="ARBA00023163"/>
    </source>
</evidence>
<proteinExistence type="inferred from homology"/>
<comment type="subcellular location">
    <subcellularLocation>
        <location evidence="1">Nucleus</location>
    </subcellularLocation>
</comment>
<feature type="compositionally biased region" description="Basic and acidic residues" evidence="8">
    <location>
        <begin position="254"/>
        <end position="275"/>
    </location>
</feature>
<dbReference type="InterPro" id="IPR044810">
    <property type="entry name" value="WRKY_plant"/>
</dbReference>
<dbReference type="PANTHER" id="PTHR31429">
    <property type="entry name" value="WRKY TRANSCRIPTION FACTOR 36-RELATED"/>
    <property type="match status" value="1"/>
</dbReference>
<dbReference type="FunFam" id="2.20.25.80:FF:000008">
    <property type="entry name" value="WRKY transcription factor 40"/>
    <property type="match status" value="1"/>
</dbReference>
<evidence type="ECO:0000259" key="9">
    <source>
        <dbReference type="PROSITE" id="PS50811"/>
    </source>
</evidence>
<feature type="compositionally biased region" description="Low complexity" evidence="8">
    <location>
        <begin position="373"/>
        <end position="386"/>
    </location>
</feature>
<gene>
    <name evidence="10" type="ORF">OPV22_007833</name>
</gene>
<name>A0AAV8R5A1_ENSVE</name>
<evidence type="ECO:0000313" key="11">
    <source>
        <dbReference type="Proteomes" id="UP001222027"/>
    </source>
</evidence>
<dbReference type="SMART" id="SM00774">
    <property type="entry name" value="WRKY"/>
    <property type="match status" value="1"/>
</dbReference>
<keyword evidence="3" id="KW-0805">Transcription regulation</keyword>
<feature type="compositionally biased region" description="Basic and acidic residues" evidence="8">
    <location>
        <begin position="390"/>
        <end position="399"/>
    </location>
</feature>
<evidence type="ECO:0000256" key="3">
    <source>
        <dbReference type="ARBA" id="ARBA00023015"/>
    </source>
</evidence>
<keyword evidence="7" id="KW-0175">Coiled coil</keyword>
<feature type="coiled-coil region" evidence="7">
    <location>
        <begin position="180"/>
        <end position="207"/>
    </location>
</feature>
<protein>
    <recommendedName>
        <fullName evidence="9">WRKY domain-containing protein</fullName>
    </recommendedName>
</protein>
<dbReference type="GO" id="GO:0003700">
    <property type="term" value="F:DNA-binding transcription factor activity"/>
    <property type="evidence" value="ECO:0007669"/>
    <property type="project" value="InterPro"/>
</dbReference>
<dbReference type="AlphaFoldDB" id="A0AAV8R5A1"/>
<dbReference type="EMBL" id="JAQQAF010000003">
    <property type="protein sequence ID" value="KAJ8497281.1"/>
    <property type="molecule type" value="Genomic_DNA"/>
</dbReference>
<sequence>MCPSCSYYGDQYQQLFLTTDRVKIWKAQASWKPQHMLVAEDKPMANVEAKSTSLPSFRLPRVARRRLDLNADALTSFAATDPTFSHHVYFCVLREPHASWPHHDHAQQGKATTLPRWWSPRLLSPFLVRLHTEPSYTDPRSMDLAWLDHPSVDLDLTIGSIWIGSESPAKAKHADEKFSCGEDQKEVRALEAELGRVNEENMRLKEMLASMVAKYSSLRNQMTGPVSDNTSSEGGSVSLGTKRKRDTLDSAITGHDDATEVGKRDHMESTTSDDSCKRIREELKPKVSKLCVRTDPSDTSLVVKDGYQWRKYGQKVTRDNPCPRAYFRCSFAPACPVKKKVQRSAEDTSMLVATYEGEHNHGQPSQPAAPHGSTRSSVVSSHLSPAPSKPRQEAESPELRRSLVEQMAVSLTNDPAFKAALAAAISGRMFHSCS</sequence>
<comment type="similarity">
    <text evidence="2">Belongs to the WRKY group II-a family.</text>
</comment>
<evidence type="ECO:0000313" key="10">
    <source>
        <dbReference type="EMBL" id="KAJ8497281.1"/>
    </source>
</evidence>
<feature type="compositionally biased region" description="Polar residues" evidence="8">
    <location>
        <begin position="222"/>
        <end position="239"/>
    </location>
</feature>
<dbReference type="SUPFAM" id="SSF118290">
    <property type="entry name" value="WRKY DNA-binding domain"/>
    <property type="match status" value="1"/>
</dbReference>
<reference evidence="10 11" key="1">
    <citation type="submission" date="2022-12" db="EMBL/GenBank/DDBJ databases">
        <title>Chromosome-scale assembly of the Ensete ventricosum genome.</title>
        <authorList>
            <person name="Dussert Y."/>
            <person name="Stocks J."/>
            <person name="Wendawek A."/>
            <person name="Woldeyes F."/>
            <person name="Nichols R.A."/>
            <person name="Borrell J.S."/>
        </authorList>
    </citation>
    <scope>NUCLEOTIDE SEQUENCE [LARGE SCALE GENOMIC DNA]</scope>
    <source>
        <strain evidence="11">cv. Maze</strain>
        <tissue evidence="10">Seeds</tissue>
    </source>
</reference>
<dbReference type="Gene3D" id="2.20.25.80">
    <property type="entry name" value="WRKY domain"/>
    <property type="match status" value="1"/>
</dbReference>
<evidence type="ECO:0000256" key="1">
    <source>
        <dbReference type="ARBA" id="ARBA00004123"/>
    </source>
</evidence>
<dbReference type="PANTHER" id="PTHR31429:SF114">
    <property type="entry name" value="WRKY TRANSCRIPTION FACTOR WRKY71"/>
    <property type="match status" value="1"/>
</dbReference>
<organism evidence="10 11">
    <name type="scientific">Ensete ventricosum</name>
    <name type="common">Abyssinian banana</name>
    <name type="synonym">Musa ensete</name>
    <dbReference type="NCBI Taxonomy" id="4639"/>
    <lineage>
        <taxon>Eukaryota</taxon>
        <taxon>Viridiplantae</taxon>
        <taxon>Streptophyta</taxon>
        <taxon>Embryophyta</taxon>
        <taxon>Tracheophyta</taxon>
        <taxon>Spermatophyta</taxon>
        <taxon>Magnoliopsida</taxon>
        <taxon>Liliopsida</taxon>
        <taxon>Zingiberales</taxon>
        <taxon>Musaceae</taxon>
        <taxon>Ensete</taxon>
    </lineage>
</organism>
<comment type="caution">
    <text evidence="10">The sequence shown here is derived from an EMBL/GenBank/DDBJ whole genome shotgun (WGS) entry which is preliminary data.</text>
</comment>
<dbReference type="GO" id="GO:0043565">
    <property type="term" value="F:sequence-specific DNA binding"/>
    <property type="evidence" value="ECO:0007669"/>
    <property type="project" value="InterPro"/>
</dbReference>
<keyword evidence="6" id="KW-0539">Nucleus</keyword>
<evidence type="ECO:0000256" key="6">
    <source>
        <dbReference type="ARBA" id="ARBA00023242"/>
    </source>
</evidence>
<dbReference type="PROSITE" id="PS50811">
    <property type="entry name" value="WRKY"/>
    <property type="match status" value="1"/>
</dbReference>
<dbReference type="Pfam" id="PF03106">
    <property type="entry name" value="WRKY"/>
    <property type="match status" value="1"/>
</dbReference>
<evidence type="ECO:0000256" key="2">
    <source>
        <dbReference type="ARBA" id="ARBA00008189"/>
    </source>
</evidence>
<evidence type="ECO:0000256" key="4">
    <source>
        <dbReference type="ARBA" id="ARBA00023125"/>
    </source>
</evidence>
<keyword evidence="11" id="KW-1185">Reference proteome</keyword>
<keyword evidence="5" id="KW-0804">Transcription</keyword>
<feature type="region of interest" description="Disordered" evidence="8">
    <location>
        <begin position="222"/>
        <end position="275"/>
    </location>
</feature>
<dbReference type="InterPro" id="IPR003657">
    <property type="entry name" value="WRKY_dom"/>
</dbReference>
<feature type="region of interest" description="Disordered" evidence="8">
    <location>
        <begin position="358"/>
        <end position="399"/>
    </location>
</feature>
<dbReference type="InterPro" id="IPR036576">
    <property type="entry name" value="WRKY_dom_sf"/>
</dbReference>
<dbReference type="Proteomes" id="UP001222027">
    <property type="component" value="Unassembled WGS sequence"/>
</dbReference>
<feature type="domain" description="WRKY" evidence="9">
    <location>
        <begin position="298"/>
        <end position="364"/>
    </location>
</feature>
<keyword evidence="4" id="KW-0238">DNA-binding</keyword>